<proteinExistence type="predicted"/>
<dbReference type="RefSeq" id="WP_265266572.1">
    <property type="nucleotide sequence ID" value="NZ_JAIHOM010000158.1"/>
</dbReference>
<keyword evidence="1" id="KW-1133">Transmembrane helix</keyword>
<feature type="transmembrane region" description="Helical" evidence="1">
    <location>
        <begin position="119"/>
        <end position="139"/>
    </location>
</feature>
<keyword evidence="1" id="KW-0472">Membrane</keyword>
<dbReference type="PANTHER" id="PTHR45138:SF9">
    <property type="entry name" value="DIGUANYLATE CYCLASE DGCM-RELATED"/>
    <property type="match status" value="1"/>
</dbReference>
<name>A0ABT3LAY2_9CYAN</name>
<feature type="domain" description="GGDEF" evidence="2">
    <location>
        <begin position="251"/>
        <end position="384"/>
    </location>
</feature>
<protein>
    <submittedName>
        <fullName evidence="3">GGDEF domain-containing protein</fullName>
    </submittedName>
</protein>
<evidence type="ECO:0000256" key="1">
    <source>
        <dbReference type="SAM" id="Phobius"/>
    </source>
</evidence>
<keyword evidence="4" id="KW-1185">Reference proteome</keyword>
<reference evidence="3 4" key="1">
    <citation type="submission" date="2021-08" db="EMBL/GenBank/DDBJ databases">
        <title>Draft genome sequence of Spirulina subsalsa with high tolerance to salinity and hype-accumulation of phycocyanin.</title>
        <authorList>
            <person name="Pei H."/>
            <person name="Jiang L."/>
        </authorList>
    </citation>
    <scope>NUCLEOTIDE SEQUENCE [LARGE SCALE GENOMIC DNA]</scope>
    <source>
        <strain evidence="3 4">FACHB-351</strain>
    </source>
</reference>
<feature type="transmembrane region" description="Helical" evidence="1">
    <location>
        <begin position="68"/>
        <end position="89"/>
    </location>
</feature>
<accession>A0ABT3LAY2</accession>
<evidence type="ECO:0000259" key="2">
    <source>
        <dbReference type="PROSITE" id="PS50887"/>
    </source>
</evidence>
<organism evidence="3 4">
    <name type="scientific">Spirulina subsalsa FACHB-351</name>
    <dbReference type="NCBI Taxonomy" id="234711"/>
    <lineage>
        <taxon>Bacteria</taxon>
        <taxon>Bacillati</taxon>
        <taxon>Cyanobacteriota</taxon>
        <taxon>Cyanophyceae</taxon>
        <taxon>Spirulinales</taxon>
        <taxon>Spirulinaceae</taxon>
        <taxon>Spirulina</taxon>
    </lineage>
</organism>
<dbReference type="InterPro" id="IPR029787">
    <property type="entry name" value="Nucleotide_cyclase"/>
</dbReference>
<dbReference type="CDD" id="cd01949">
    <property type="entry name" value="GGDEF"/>
    <property type="match status" value="1"/>
</dbReference>
<dbReference type="PANTHER" id="PTHR45138">
    <property type="entry name" value="REGULATORY COMPONENTS OF SENSORY TRANSDUCTION SYSTEM"/>
    <property type="match status" value="1"/>
</dbReference>
<dbReference type="Pfam" id="PF00990">
    <property type="entry name" value="GGDEF"/>
    <property type="match status" value="1"/>
</dbReference>
<dbReference type="InterPro" id="IPR000160">
    <property type="entry name" value="GGDEF_dom"/>
</dbReference>
<feature type="transmembrane region" description="Helical" evidence="1">
    <location>
        <begin position="190"/>
        <end position="211"/>
    </location>
</feature>
<dbReference type="Proteomes" id="UP001526426">
    <property type="component" value="Unassembled WGS sequence"/>
</dbReference>
<feature type="transmembrane region" description="Helical" evidence="1">
    <location>
        <begin position="37"/>
        <end position="56"/>
    </location>
</feature>
<dbReference type="PROSITE" id="PS50887">
    <property type="entry name" value="GGDEF"/>
    <property type="match status" value="1"/>
</dbReference>
<sequence>MLKIDPATMMIMIAISAILQSVIIIGLALSVNQYKGISVYAIGTVLSSFGFLAIVLDISPLSSFVIPPWIINSTLVYSILCCSFGISFFLDRKIYYPKWLFLATLFPLIQFYFTQNYDYFWRNFFICLVGSLFHGLSFINLIHLKKIGFRIMALSLAIIVFLTILLFLIRTIYLIQTNTQSILQSTIDNVLTFMGIFILDFLRHCFFMLMVSQRMYFDLHQVSKTDFLTQLLNRGAITNLIEKSMSEQAYTFFSIILLDIDYFKKINDTYGHDVGDLVLKQVAQLLTSQMTSKDLLGRWGGEEFLCFWPECSPDLLTQRVENLRHQVETMVIRTPQGVISCTISLGVATTNMGSYSFDEVVKAADLALYRVKKNGRNGFELVNLSPPVKPPSIPQ</sequence>
<dbReference type="InterPro" id="IPR050469">
    <property type="entry name" value="Diguanylate_Cyclase"/>
</dbReference>
<dbReference type="Gene3D" id="3.30.70.270">
    <property type="match status" value="1"/>
</dbReference>
<dbReference type="InterPro" id="IPR043128">
    <property type="entry name" value="Rev_trsase/Diguanyl_cyclase"/>
</dbReference>
<feature type="transmembrane region" description="Helical" evidence="1">
    <location>
        <begin position="6"/>
        <end position="30"/>
    </location>
</feature>
<dbReference type="SMART" id="SM00267">
    <property type="entry name" value="GGDEF"/>
    <property type="match status" value="1"/>
</dbReference>
<comment type="caution">
    <text evidence="3">The sequence shown here is derived from an EMBL/GenBank/DDBJ whole genome shotgun (WGS) entry which is preliminary data.</text>
</comment>
<evidence type="ECO:0000313" key="4">
    <source>
        <dbReference type="Proteomes" id="UP001526426"/>
    </source>
</evidence>
<dbReference type="EMBL" id="JAIHOM010000158">
    <property type="protein sequence ID" value="MCW6038653.1"/>
    <property type="molecule type" value="Genomic_DNA"/>
</dbReference>
<keyword evidence="1" id="KW-0812">Transmembrane</keyword>
<dbReference type="SUPFAM" id="SSF55073">
    <property type="entry name" value="Nucleotide cyclase"/>
    <property type="match status" value="1"/>
</dbReference>
<feature type="transmembrane region" description="Helical" evidence="1">
    <location>
        <begin position="151"/>
        <end position="175"/>
    </location>
</feature>
<feature type="transmembrane region" description="Helical" evidence="1">
    <location>
        <begin position="96"/>
        <end position="113"/>
    </location>
</feature>
<gene>
    <name evidence="3" type="ORF">K4A83_20595</name>
</gene>
<evidence type="ECO:0000313" key="3">
    <source>
        <dbReference type="EMBL" id="MCW6038653.1"/>
    </source>
</evidence>
<dbReference type="NCBIfam" id="TIGR00254">
    <property type="entry name" value="GGDEF"/>
    <property type="match status" value="1"/>
</dbReference>